<dbReference type="PANTHER" id="PTHR24166:SF48">
    <property type="entry name" value="PROTEIN VAPYRIN"/>
    <property type="match status" value="1"/>
</dbReference>
<dbReference type="InterPro" id="IPR002110">
    <property type="entry name" value="Ankyrin_rpt"/>
</dbReference>
<keyword evidence="2 3" id="KW-0040">ANK repeat</keyword>
<feature type="non-terminal residue" evidence="4">
    <location>
        <position position="145"/>
    </location>
</feature>
<dbReference type="InterPro" id="IPR036770">
    <property type="entry name" value="Ankyrin_rpt-contain_sf"/>
</dbReference>
<feature type="non-terminal residue" evidence="4">
    <location>
        <position position="1"/>
    </location>
</feature>
<evidence type="ECO:0000256" key="3">
    <source>
        <dbReference type="PROSITE-ProRule" id="PRU00023"/>
    </source>
</evidence>
<name>A0A0D2MXU0_9CHLO</name>
<dbReference type="OrthoDB" id="366390at2759"/>
<reference evidence="4 5" key="1">
    <citation type="journal article" date="2013" name="BMC Genomics">
        <title>Reconstruction of the lipid metabolism for the microalga Monoraphidium neglectum from its genome sequence reveals characteristics suitable for biofuel production.</title>
        <authorList>
            <person name="Bogen C."/>
            <person name="Al-Dilaimi A."/>
            <person name="Albersmeier A."/>
            <person name="Wichmann J."/>
            <person name="Grundmann M."/>
            <person name="Rupp O."/>
            <person name="Lauersen K.J."/>
            <person name="Blifernez-Klassen O."/>
            <person name="Kalinowski J."/>
            <person name="Goesmann A."/>
            <person name="Mussgnug J.H."/>
            <person name="Kruse O."/>
        </authorList>
    </citation>
    <scope>NUCLEOTIDE SEQUENCE [LARGE SCALE GENOMIC DNA]</scope>
    <source>
        <strain evidence="4 5">SAG 48.87</strain>
    </source>
</reference>
<sequence length="145" mass="15019">CEQHACVSWLLSSGARRDAVDGRGAGPLMIAAAAGRWDAFGVLLPLDDEGRLDAGRPELHATDSTGRSLLHAAAYGGSRRMLQLLADAAFDPAAVLPSNDGRTCLHYAAAGAGSRGACELLLAAGCRADQPDSFGLLPWHLAAQQ</sequence>
<proteinExistence type="predicted"/>
<dbReference type="AlphaFoldDB" id="A0A0D2MXU0"/>
<dbReference type="STRING" id="145388.A0A0D2MXU0"/>
<dbReference type="RefSeq" id="XP_013906319.1">
    <property type="nucleotide sequence ID" value="XM_014050865.1"/>
</dbReference>
<dbReference type="InterPro" id="IPR050889">
    <property type="entry name" value="Dendritic_Spine_Reg/Scaffold"/>
</dbReference>
<dbReference type="PROSITE" id="PS50088">
    <property type="entry name" value="ANK_REPEAT"/>
    <property type="match status" value="1"/>
</dbReference>
<keyword evidence="5" id="KW-1185">Reference proteome</keyword>
<organism evidence="4 5">
    <name type="scientific">Monoraphidium neglectum</name>
    <dbReference type="NCBI Taxonomy" id="145388"/>
    <lineage>
        <taxon>Eukaryota</taxon>
        <taxon>Viridiplantae</taxon>
        <taxon>Chlorophyta</taxon>
        <taxon>core chlorophytes</taxon>
        <taxon>Chlorophyceae</taxon>
        <taxon>CS clade</taxon>
        <taxon>Sphaeropleales</taxon>
        <taxon>Selenastraceae</taxon>
        <taxon>Monoraphidium</taxon>
    </lineage>
</organism>
<dbReference type="SMART" id="SM00248">
    <property type="entry name" value="ANK"/>
    <property type="match status" value="2"/>
</dbReference>
<dbReference type="EMBL" id="KK100274">
    <property type="protein sequence ID" value="KIZ07300.1"/>
    <property type="molecule type" value="Genomic_DNA"/>
</dbReference>
<dbReference type="Proteomes" id="UP000054498">
    <property type="component" value="Unassembled WGS sequence"/>
</dbReference>
<dbReference type="SUPFAM" id="SSF48403">
    <property type="entry name" value="Ankyrin repeat"/>
    <property type="match status" value="1"/>
</dbReference>
<evidence type="ECO:0000256" key="1">
    <source>
        <dbReference type="ARBA" id="ARBA00022737"/>
    </source>
</evidence>
<keyword evidence="1" id="KW-0677">Repeat</keyword>
<accession>A0A0D2MXU0</accession>
<dbReference type="Pfam" id="PF12796">
    <property type="entry name" value="Ank_2"/>
    <property type="match status" value="1"/>
</dbReference>
<evidence type="ECO:0000313" key="4">
    <source>
        <dbReference type="EMBL" id="KIZ07300.1"/>
    </source>
</evidence>
<protein>
    <submittedName>
        <fullName evidence="4">Uncharacterized protein</fullName>
    </submittedName>
</protein>
<evidence type="ECO:0000256" key="2">
    <source>
        <dbReference type="ARBA" id="ARBA00023043"/>
    </source>
</evidence>
<dbReference type="KEGG" id="mng:MNEG_0644"/>
<feature type="repeat" description="ANK" evidence="3">
    <location>
        <begin position="100"/>
        <end position="133"/>
    </location>
</feature>
<dbReference type="GeneID" id="25726762"/>
<dbReference type="Gene3D" id="1.25.40.20">
    <property type="entry name" value="Ankyrin repeat-containing domain"/>
    <property type="match status" value="1"/>
</dbReference>
<gene>
    <name evidence="4" type="ORF">MNEG_0644</name>
</gene>
<evidence type="ECO:0000313" key="5">
    <source>
        <dbReference type="Proteomes" id="UP000054498"/>
    </source>
</evidence>
<dbReference type="PANTHER" id="PTHR24166">
    <property type="entry name" value="ROLLING PEBBLES, ISOFORM B"/>
    <property type="match status" value="1"/>
</dbReference>